<feature type="non-terminal residue" evidence="1">
    <location>
        <position position="349"/>
    </location>
</feature>
<dbReference type="EMBL" id="UOGK01000293">
    <property type="protein sequence ID" value="VAX39831.1"/>
    <property type="molecule type" value="Genomic_DNA"/>
</dbReference>
<dbReference type="Pfam" id="PF03321">
    <property type="entry name" value="GH3"/>
    <property type="match status" value="1"/>
</dbReference>
<reference evidence="1" key="1">
    <citation type="submission" date="2018-06" db="EMBL/GenBank/DDBJ databases">
        <authorList>
            <person name="Zhirakovskaya E."/>
        </authorList>
    </citation>
    <scope>NUCLEOTIDE SEQUENCE</scope>
</reference>
<accession>A0A3B1DLM5</accession>
<name>A0A3B1DLM5_9ZZZZ</name>
<proteinExistence type="predicted"/>
<organism evidence="1">
    <name type="scientific">hydrothermal vent metagenome</name>
    <dbReference type="NCBI Taxonomy" id="652676"/>
    <lineage>
        <taxon>unclassified sequences</taxon>
        <taxon>metagenomes</taxon>
        <taxon>ecological metagenomes</taxon>
    </lineage>
</organism>
<protein>
    <submittedName>
        <fullName evidence="1">Uncharacterized protein</fullName>
    </submittedName>
</protein>
<gene>
    <name evidence="1" type="ORF">MNBD_PLANCTO03-1913</name>
</gene>
<evidence type="ECO:0000313" key="1">
    <source>
        <dbReference type="EMBL" id="VAX39831.1"/>
    </source>
</evidence>
<sequence>MSWTGLVGTTLAARTAARAVRLDDDEFWIANTRRLQIAQLRQNLRAAASTEIGRECGFARLAAIDDDTELVAAYQRALPLADWYAFQDRLARMRVGGEPDLLWPGLVRDFAQTSGTTSGDKYIPLSTEMMRSNYLASLDIFAHLSRFGLSLPGLMCGKCLFIGGSSAVDENEHGVRTGDLSGLATSLITWPLTEIYLPGKQIALLSDWTTKIERMARAIWNEDVRFVSGMPSWGLVLFRRVIEIAREEGLAARTLRDVWPNLQVLVHGGVKYQPFDARVRMLWSGEAQGEDIPTRFELYPASEGFIATQDAPNELHPGGVGASPGLRIIPDIGVFYEFVPLAEIDDTNA</sequence>
<dbReference type="AlphaFoldDB" id="A0A3B1DLM5"/>